<keyword evidence="12" id="KW-0630">Potassium</keyword>
<evidence type="ECO:0000256" key="19">
    <source>
        <dbReference type="ARBA" id="ARBA00035017"/>
    </source>
</evidence>
<feature type="transmembrane region" description="Helical" evidence="24">
    <location>
        <begin position="822"/>
        <end position="843"/>
    </location>
</feature>
<sequence length="1131" mass="122485">MTNREPDKATAKGDNGPDHISGQSNKPLSRPAHALTHQQLAQEIGADPLSGLTPDEAKRRLEEYGKNELGEAEGVQPIKIIIAQIANAMTLVLILAMAVSFGIKSWIEGGVVAFVIALNVIVGFFQEYSAEKTMDSLRSLSSPTATLVRGGEAMVVPSGEIVPGDLVEVKMGDTLPADIRLIEAKNFETDEALLTGESLPVRKTVESTFDDTTGPGDRLNVAYSSSTVAKGRAKGIVFATGTFTEIGAIASALNKKDSKVRPVKRKPNGHAGPHRYLEAYTLTLGDAIGRFLGVNVGTPLQRKLSKLAMLLFGIAVICAIIVLGANKFNTRQEVIIYAVATGLSMIPASLVVVLTITMAAGTKRMVERNVIVRNLKSLEALGAVTDICSDKTGTLTQGKMVARGAWIPGMGTYTVELSGEPVNPTKGNIRFAKQMPSEIDFKSTTDSNSATGEITAPTDLLSSSTTRLQDFLSVCSLANLATVFSKESEDTPGTEQWHARGDPTEIAIQVFASRFGFNRLRLVSSGSSPNGDAKWQEVAEFPFDSDVKRMSVIMKNTQTQEHWAFTKGAVERVIGACVDYFDSDSPSAKPKPVTDEFRSEILRNMETFASLGLRVLALASRRLPPSDGTTWNEETPRPLIESHLTFRGLIGLYDPPRPSSASAVHQCHLAGISVHMLTGDHPETAKAIAIEVGILPPLASMSRVSAAVAQAMVMTASQFDALSNSEVDALPVLPLVIARCAPSTKVRMIEALHRRGRFCAMTGDGVNDSPSLRRADVGIAMGLSGSDVAKDASDIVLTDDNFASIVAAIEEGRRIFDNIQKFVLHVLAENIAQAGTLLIGLAFKDASGLSVFPLAPVEIVWIIMITSGLPDMGLGFERAVPDIMARPPQSLRTGIFTLEFLIDMVFYGLWITALCLASFVLRVYAWGDGDLGKNCNEHYSPSCETVFRARATTFACLTWFALFLAWELVDMRRSFFRMQPGSKKYFTQWMVDVWRNKFLFWAIVGGFVTLFPTLYIPVINTAVFKHTGISWEWGIVFIAAGLFFGGVEGWKWGKRVFLRRRARRGARGAAKRGGAGGGKLWKDMDVEEKIFGEYFTGSSGSESEVSVESRGEGEGEGEGATGQRRGEHGRD</sequence>
<comment type="catalytic activity">
    <reaction evidence="21">
        <text>K(+)(in) + ATP + H2O = K(+)(out) + ADP + phosphate + H(+)</text>
        <dbReference type="Rhea" id="RHEA:75815"/>
        <dbReference type="ChEBI" id="CHEBI:15377"/>
        <dbReference type="ChEBI" id="CHEBI:15378"/>
        <dbReference type="ChEBI" id="CHEBI:29103"/>
        <dbReference type="ChEBI" id="CHEBI:30616"/>
        <dbReference type="ChEBI" id="CHEBI:43474"/>
        <dbReference type="ChEBI" id="CHEBI:456216"/>
    </reaction>
</comment>
<keyword evidence="18" id="KW-0739">Sodium transport</keyword>
<evidence type="ECO:0000256" key="6">
    <source>
        <dbReference type="ARBA" id="ARBA00022553"/>
    </source>
</evidence>
<keyword evidence="14 24" id="KW-1133">Transmembrane helix</keyword>
<feature type="transmembrane region" description="Helical" evidence="24">
    <location>
        <begin position="307"/>
        <end position="328"/>
    </location>
</feature>
<feature type="transmembrane region" description="Helical" evidence="24">
    <location>
        <begin position="1031"/>
        <end position="1053"/>
    </location>
</feature>
<evidence type="ECO:0000256" key="23">
    <source>
        <dbReference type="SAM" id="MobiDB-lite"/>
    </source>
</evidence>
<evidence type="ECO:0000256" key="12">
    <source>
        <dbReference type="ARBA" id="ARBA00022958"/>
    </source>
</evidence>
<keyword evidence="4" id="KW-1003">Cell membrane</keyword>
<evidence type="ECO:0000256" key="13">
    <source>
        <dbReference type="ARBA" id="ARBA00022967"/>
    </source>
</evidence>
<keyword evidence="27" id="KW-1185">Reference proteome</keyword>
<dbReference type="Pfam" id="PF00689">
    <property type="entry name" value="Cation_ATPase_C"/>
    <property type="match status" value="1"/>
</dbReference>
<evidence type="ECO:0000256" key="18">
    <source>
        <dbReference type="ARBA" id="ARBA00023201"/>
    </source>
</evidence>
<dbReference type="FunFam" id="2.70.150.10:FF:000160">
    <property type="entry name" value="Sarcoplasmic/endoplasmic reticulum calcium ATPase 1"/>
    <property type="match status" value="1"/>
</dbReference>
<evidence type="ECO:0000256" key="3">
    <source>
        <dbReference type="ARBA" id="ARBA00022448"/>
    </source>
</evidence>
<evidence type="ECO:0000256" key="22">
    <source>
        <dbReference type="ARBA" id="ARBA00049499"/>
    </source>
</evidence>
<dbReference type="FunFam" id="1.20.1110.10:FF:000015">
    <property type="entry name" value="Sodium ion P-type ATPase"/>
    <property type="match status" value="1"/>
</dbReference>
<keyword evidence="11" id="KW-0460">Magnesium</keyword>
<dbReference type="PROSITE" id="PS00154">
    <property type="entry name" value="ATPASE_E1_E2"/>
    <property type="match status" value="1"/>
</dbReference>
<dbReference type="GO" id="GO:0016887">
    <property type="term" value="F:ATP hydrolysis activity"/>
    <property type="evidence" value="ECO:0007669"/>
    <property type="project" value="InterPro"/>
</dbReference>
<dbReference type="InterPro" id="IPR059000">
    <property type="entry name" value="ATPase_P-type_domA"/>
</dbReference>
<dbReference type="SMART" id="SM00831">
    <property type="entry name" value="Cation_ATPase_N"/>
    <property type="match status" value="1"/>
</dbReference>
<dbReference type="AlphaFoldDB" id="A0AAE0JE18"/>
<evidence type="ECO:0000256" key="11">
    <source>
        <dbReference type="ARBA" id="ARBA00022842"/>
    </source>
</evidence>
<dbReference type="Gene3D" id="1.20.1110.10">
    <property type="entry name" value="Calcium-transporting ATPase, transmembrane domain"/>
    <property type="match status" value="3"/>
</dbReference>
<dbReference type="FunFam" id="3.40.50.1000:FF:000047">
    <property type="entry name" value="Sodium P-type ATPase"/>
    <property type="match status" value="1"/>
</dbReference>
<dbReference type="PRINTS" id="PR00119">
    <property type="entry name" value="CATATPASE"/>
</dbReference>
<comment type="catalytic activity">
    <reaction evidence="22">
        <text>Na(+)(in) + ATP + H2O = Na(+)(out) + ADP + phosphate + H(+)</text>
        <dbReference type="Rhea" id="RHEA:14633"/>
        <dbReference type="ChEBI" id="CHEBI:15377"/>
        <dbReference type="ChEBI" id="CHEBI:15378"/>
        <dbReference type="ChEBI" id="CHEBI:29101"/>
        <dbReference type="ChEBI" id="CHEBI:30616"/>
        <dbReference type="ChEBI" id="CHEBI:43474"/>
        <dbReference type="ChEBI" id="CHEBI:456216"/>
        <dbReference type="EC" id="7.2.2.3"/>
    </reaction>
    <physiologicalReaction direction="left-to-right" evidence="22">
        <dbReference type="Rhea" id="RHEA:14634"/>
    </physiologicalReaction>
</comment>
<dbReference type="InterPro" id="IPR001757">
    <property type="entry name" value="P_typ_ATPase"/>
</dbReference>
<dbReference type="Pfam" id="PF13246">
    <property type="entry name" value="Cation_ATPase"/>
    <property type="match status" value="1"/>
</dbReference>
<dbReference type="InterPro" id="IPR044492">
    <property type="entry name" value="P_typ_ATPase_HD_dom"/>
</dbReference>
<dbReference type="NCBIfam" id="TIGR01523">
    <property type="entry name" value="ATPase-IID_K-Na"/>
    <property type="match status" value="1"/>
</dbReference>
<evidence type="ECO:0000256" key="8">
    <source>
        <dbReference type="ARBA" id="ARBA00022723"/>
    </source>
</evidence>
<dbReference type="SFLD" id="SFLDF00027">
    <property type="entry name" value="p-type_atpase"/>
    <property type="match status" value="1"/>
</dbReference>
<evidence type="ECO:0000256" key="16">
    <source>
        <dbReference type="ARBA" id="ARBA00023065"/>
    </source>
</evidence>
<dbReference type="CDD" id="cd02086">
    <property type="entry name" value="P-type_ATPase_Na_ENA"/>
    <property type="match status" value="1"/>
</dbReference>
<keyword evidence="16" id="KW-0406">Ion transport</keyword>
<dbReference type="NCBIfam" id="TIGR01494">
    <property type="entry name" value="ATPase_P-type"/>
    <property type="match status" value="2"/>
</dbReference>
<evidence type="ECO:0000313" key="26">
    <source>
        <dbReference type="EMBL" id="KAK3343290.1"/>
    </source>
</evidence>
<feature type="transmembrane region" description="Helical" evidence="24">
    <location>
        <begin position="998"/>
        <end position="1019"/>
    </location>
</feature>
<dbReference type="EC" id="7.2.2.3" evidence="20"/>
<reference evidence="26" key="2">
    <citation type="submission" date="2023-06" db="EMBL/GenBank/DDBJ databases">
        <authorList>
            <consortium name="Lawrence Berkeley National Laboratory"/>
            <person name="Haridas S."/>
            <person name="Hensen N."/>
            <person name="Bonometti L."/>
            <person name="Westerberg I."/>
            <person name="Brannstrom I.O."/>
            <person name="Guillou S."/>
            <person name="Cros-Aarteil S."/>
            <person name="Calhoun S."/>
            <person name="Kuo A."/>
            <person name="Mondo S."/>
            <person name="Pangilinan J."/>
            <person name="Riley R."/>
            <person name="Labutti K."/>
            <person name="Andreopoulos B."/>
            <person name="Lipzen A."/>
            <person name="Chen C."/>
            <person name="Yanf M."/>
            <person name="Daum C."/>
            <person name="Ng V."/>
            <person name="Clum A."/>
            <person name="Steindorff A."/>
            <person name="Ohm R."/>
            <person name="Martin F."/>
            <person name="Silar P."/>
            <person name="Natvig D."/>
            <person name="Lalanne C."/>
            <person name="Gautier V."/>
            <person name="Ament-Velasquez S.L."/>
            <person name="Kruys A."/>
            <person name="Hutchinson M.I."/>
            <person name="Powell A.J."/>
            <person name="Barry K."/>
            <person name="Miller A.N."/>
            <person name="Grigoriev I.V."/>
            <person name="Debuchy R."/>
            <person name="Gladieux P."/>
            <person name="Thoren M.H."/>
            <person name="Johannesson H."/>
        </authorList>
    </citation>
    <scope>NUCLEOTIDE SEQUENCE</scope>
    <source>
        <strain evidence="26">CBS 560.94</strain>
    </source>
</reference>
<comment type="cofactor">
    <cofactor evidence="1">
        <name>Mg(2+)</name>
        <dbReference type="ChEBI" id="CHEBI:18420"/>
    </cofactor>
</comment>
<accession>A0AAE0JE18</accession>
<keyword evidence="13" id="KW-1278">Translocase</keyword>
<dbReference type="Gene3D" id="2.70.150.10">
    <property type="entry name" value="Calcium-transporting ATPase, cytoplasmic transduction domain A"/>
    <property type="match status" value="1"/>
</dbReference>
<dbReference type="InterPro" id="IPR008250">
    <property type="entry name" value="ATPase_P-typ_transduc_dom_A_sf"/>
</dbReference>
<dbReference type="InterPro" id="IPR006414">
    <property type="entry name" value="P-type_ATPase_IID"/>
</dbReference>
<keyword evidence="8" id="KW-0479">Metal-binding</keyword>
<feature type="transmembrane region" description="Helical" evidence="24">
    <location>
        <begin position="334"/>
        <end position="359"/>
    </location>
</feature>
<feature type="transmembrane region" description="Helical" evidence="24">
    <location>
        <begin position="947"/>
        <end position="969"/>
    </location>
</feature>
<dbReference type="GO" id="GO:0005886">
    <property type="term" value="C:plasma membrane"/>
    <property type="evidence" value="ECO:0007669"/>
    <property type="project" value="UniProtKB-SubCell"/>
</dbReference>
<evidence type="ECO:0000256" key="14">
    <source>
        <dbReference type="ARBA" id="ARBA00022989"/>
    </source>
</evidence>
<dbReference type="InterPro" id="IPR018303">
    <property type="entry name" value="ATPase_P-typ_P_site"/>
</dbReference>
<dbReference type="GeneID" id="87868219"/>
<dbReference type="InterPro" id="IPR006068">
    <property type="entry name" value="ATPase_P-typ_cation-transptr_C"/>
</dbReference>
<keyword evidence="3" id="KW-0813">Transport</keyword>
<dbReference type="InterPro" id="IPR004014">
    <property type="entry name" value="ATPase_P-typ_cation-transptr_N"/>
</dbReference>
<feature type="region of interest" description="Disordered" evidence="23">
    <location>
        <begin position="1095"/>
        <end position="1131"/>
    </location>
</feature>
<dbReference type="InterPro" id="IPR023299">
    <property type="entry name" value="ATPase_P-typ_cyto_dom_N"/>
</dbReference>
<evidence type="ECO:0000256" key="10">
    <source>
        <dbReference type="ARBA" id="ARBA00022840"/>
    </source>
</evidence>
<keyword evidence="15" id="KW-0915">Sodium</keyword>
<dbReference type="FunFam" id="3.40.1110.10:FF:000039">
    <property type="entry name" value="Sodium P-type ATPase"/>
    <property type="match status" value="1"/>
</dbReference>
<dbReference type="GO" id="GO:0008554">
    <property type="term" value="F:P-type sodium transporter activity"/>
    <property type="evidence" value="ECO:0007669"/>
    <property type="project" value="UniProtKB-EC"/>
</dbReference>
<feature type="transmembrane region" description="Helical" evidence="24">
    <location>
        <begin position="905"/>
        <end position="927"/>
    </location>
</feature>
<dbReference type="GO" id="GO:0046872">
    <property type="term" value="F:metal ion binding"/>
    <property type="evidence" value="ECO:0007669"/>
    <property type="project" value="UniProtKB-KW"/>
</dbReference>
<dbReference type="Gene3D" id="3.40.1110.10">
    <property type="entry name" value="Calcium-transporting ATPase, cytoplasmic domain N"/>
    <property type="match status" value="1"/>
</dbReference>
<dbReference type="SUPFAM" id="SSF81653">
    <property type="entry name" value="Calcium ATPase, transduction domain A"/>
    <property type="match status" value="1"/>
</dbReference>
<gene>
    <name evidence="26" type="ORF">B0H65DRAFT_590180</name>
</gene>
<reference evidence="26" key="1">
    <citation type="journal article" date="2023" name="Mol. Phylogenet. Evol.">
        <title>Genome-scale phylogeny and comparative genomics of the fungal order Sordariales.</title>
        <authorList>
            <person name="Hensen N."/>
            <person name="Bonometti L."/>
            <person name="Westerberg I."/>
            <person name="Brannstrom I.O."/>
            <person name="Guillou S."/>
            <person name="Cros-Aarteil S."/>
            <person name="Calhoun S."/>
            <person name="Haridas S."/>
            <person name="Kuo A."/>
            <person name="Mondo S."/>
            <person name="Pangilinan J."/>
            <person name="Riley R."/>
            <person name="LaButti K."/>
            <person name="Andreopoulos B."/>
            <person name="Lipzen A."/>
            <person name="Chen C."/>
            <person name="Yan M."/>
            <person name="Daum C."/>
            <person name="Ng V."/>
            <person name="Clum A."/>
            <person name="Steindorff A."/>
            <person name="Ohm R.A."/>
            <person name="Martin F."/>
            <person name="Silar P."/>
            <person name="Natvig D.O."/>
            <person name="Lalanne C."/>
            <person name="Gautier V."/>
            <person name="Ament-Velasquez S.L."/>
            <person name="Kruys A."/>
            <person name="Hutchinson M.I."/>
            <person name="Powell A.J."/>
            <person name="Barry K."/>
            <person name="Miller A.N."/>
            <person name="Grigoriev I.V."/>
            <person name="Debuchy R."/>
            <person name="Gladieux P."/>
            <person name="Hiltunen Thoren M."/>
            <person name="Johannesson H."/>
        </authorList>
    </citation>
    <scope>NUCLEOTIDE SEQUENCE</scope>
    <source>
        <strain evidence="26">CBS 560.94</strain>
    </source>
</reference>
<dbReference type="PANTHER" id="PTHR42861">
    <property type="entry name" value="CALCIUM-TRANSPORTING ATPASE"/>
    <property type="match status" value="1"/>
</dbReference>
<organism evidence="26 27">
    <name type="scientific">Neurospora tetraspora</name>
    <dbReference type="NCBI Taxonomy" id="94610"/>
    <lineage>
        <taxon>Eukaryota</taxon>
        <taxon>Fungi</taxon>
        <taxon>Dikarya</taxon>
        <taxon>Ascomycota</taxon>
        <taxon>Pezizomycotina</taxon>
        <taxon>Sordariomycetes</taxon>
        <taxon>Sordariomycetidae</taxon>
        <taxon>Sordariales</taxon>
        <taxon>Sordariaceae</taxon>
        <taxon>Neurospora</taxon>
    </lineage>
</organism>
<dbReference type="SUPFAM" id="SSF56784">
    <property type="entry name" value="HAD-like"/>
    <property type="match status" value="1"/>
</dbReference>
<evidence type="ECO:0000256" key="15">
    <source>
        <dbReference type="ARBA" id="ARBA00023053"/>
    </source>
</evidence>
<dbReference type="FunFam" id="1.20.1110.10:FF:000020">
    <property type="entry name" value="Sodium ion P-type ATPase"/>
    <property type="match status" value="1"/>
</dbReference>
<dbReference type="RefSeq" id="XP_062681083.1">
    <property type="nucleotide sequence ID" value="XM_062831065.1"/>
</dbReference>
<dbReference type="EMBL" id="JAUEPP010000005">
    <property type="protein sequence ID" value="KAK3343290.1"/>
    <property type="molecule type" value="Genomic_DNA"/>
</dbReference>
<comment type="similarity">
    <text evidence="19">Belongs to the cation transport ATPase (P-type) (TC 3.A.3) family. Type IID subfamily.</text>
</comment>
<evidence type="ECO:0000256" key="24">
    <source>
        <dbReference type="SAM" id="Phobius"/>
    </source>
</evidence>
<evidence type="ECO:0000256" key="1">
    <source>
        <dbReference type="ARBA" id="ARBA00001946"/>
    </source>
</evidence>
<dbReference type="SUPFAM" id="SSF81660">
    <property type="entry name" value="Metal cation-transporting ATPase, ATP-binding domain N"/>
    <property type="match status" value="1"/>
</dbReference>
<dbReference type="InterPro" id="IPR036412">
    <property type="entry name" value="HAD-like_sf"/>
</dbReference>
<keyword evidence="5" id="KW-0633">Potassium transport</keyword>
<keyword evidence="9" id="KW-0547">Nucleotide-binding</keyword>
<feature type="domain" description="Cation-transporting P-type ATPase N-terminal" evidence="25">
    <location>
        <begin position="31"/>
        <end position="105"/>
    </location>
</feature>
<evidence type="ECO:0000256" key="21">
    <source>
        <dbReference type="ARBA" id="ARBA00048599"/>
    </source>
</evidence>
<feature type="transmembrane region" description="Helical" evidence="24">
    <location>
        <begin position="85"/>
        <end position="103"/>
    </location>
</feature>
<feature type="compositionally biased region" description="Basic and acidic residues" evidence="23">
    <location>
        <begin position="1"/>
        <end position="17"/>
    </location>
</feature>
<evidence type="ECO:0000256" key="4">
    <source>
        <dbReference type="ARBA" id="ARBA00022475"/>
    </source>
</evidence>
<feature type="transmembrane region" description="Helical" evidence="24">
    <location>
        <begin position="849"/>
        <end position="869"/>
    </location>
</feature>
<feature type="region of interest" description="Disordered" evidence="23">
    <location>
        <begin position="1"/>
        <end position="52"/>
    </location>
</feature>
<evidence type="ECO:0000256" key="7">
    <source>
        <dbReference type="ARBA" id="ARBA00022692"/>
    </source>
</evidence>
<comment type="caution">
    <text evidence="26">The sequence shown here is derived from an EMBL/GenBank/DDBJ whole genome shotgun (WGS) entry which is preliminary data.</text>
</comment>
<evidence type="ECO:0000256" key="20">
    <source>
        <dbReference type="ARBA" id="ARBA00035029"/>
    </source>
</evidence>
<keyword evidence="7 24" id="KW-0812">Transmembrane</keyword>
<evidence type="ECO:0000256" key="9">
    <source>
        <dbReference type="ARBA" id="ARBA00022741"/>
    </source>
</evidence>
<name>A0AAE0JE18_9PEZI</name>
<dbReference type="Pfam" id="PF00122">
    <property type="entry name" value="E1-E2_ATPase"/>
    <property type="match status" value="1"/>
</dbReference>
<evidence type="ECO:0000313" key="27">
    <source>
        <dbReference type="Proteomes" id="UP001278500"/>
    </source>
</evidence>
<dbReference type="GO" id="GO:0005524">
    <property type="term" value="F:ATP binding"/>
    <property type="evidence" value="ECO:0007669"/>
    <property type="project" value="UniProtKB-KW"/>
</dbReference>
<proteinExistence type="inferred from homology"/>
<dbReference type="SFLD" id="SFLDS00003">
    <property type="entry name" value="Haloacid_Dehalogenase"/>
    <property type="match status" value="1"/>
</dbReference>
<keyword evidence="17 24" id="KW-0472">Membrane</keyword>
<dbReference type="SFLD" id="SFLDG00002">
    <property type="entry name" value="C1.7:_P-type_atpase_like"/>
    <property type="match status" value="1"/>
</dbReference>
<comment type="subcellular location">
    <subcellularLocation>
        <location evidence="2">Cell membrane</location>
        <topology evidence="2">Multi-pass membrane protein</topology>
    </subcellularLocation>
</comment>
<dbReference type="Proteomes" id="UP001278500">
    <property type="component" value="Unassembled WGS sequence"/>
</dbReference>
<dbReference type="InterPro" id="IPR023298">
    <property type="entry name" value="ATPase_P-typ_TM_dom_sf"/>
</dbReference>
<evidence type="ECO:0000256" key="2">
    <source>
        <dbReference type="ARBA" id="ARBA00004651"/>
    </source>
</evidence>
<feature type="transmembrane region" description="Helical" evidence="24">
    <location>
        <begin position="109"/>
        <end position="128"/>
    </location>
</feature>
<evidence type="ECO:0000256" key="17">
    <source>
        <dbReference type="ARBA" id="ARBA00023136"/>
    </source>
</evidence>
<dbReference type="SUPFAM" id="SSF81665">
    <property type="entry name" value="Calcium ATPase, transmembrane domain M"/>
    <property type="match status" value="1"/>
</dbReference>
<dbReference type="GO" id="GO:0006813">
    <property type="term" value="P:potassium ion transport"/>
    <property type="evidence" value="ECO:0007669"/>
    <property type="project" value="UniProtKB-KW"/>
</dbReference>
<feature type="compositionally biased region" description="Low complexity" evidence="23">
    <location>
        <begin position="1097"/>
        <end position="1106"/>
    </location>
</feature>
<evidence type="ECO:0000256" key="5">
    <source>
        <dbReference type="ARBA" id="ARBA00022538"/>
    </source>
</evidence>
<dbReference type="Pfam" id="PF00690">
    <property type="entry name" value="Cation_ATPase_N"/>
    <property type="match status" value="1"/>
</dbReference>
<keyword evidence="10" id="KW-0067">ATP-binding</keyword>
<evidence type="ECO:0000259" key="25">
    <source>
        <dbReference type="SMART" id="SM00831"/>
    </source>
</evidence>
<keyword evidence="6" id="KW-0597">Phosphoprotein</keyword>
<protein>
    <recommendedName>
        <fullName evidence="20">P-type Na(+) transporter</fullName>
        <ecNumber evidence="20">7.2.2.3</ecNumber>
    </recommendedName>
</protein>